<sequence length="247" mass="27911">MWAVTPVQQEDSLIARSPTSSVFLRLFQDGCPTGRGGRSLGCYEGRQRWLQPTKELKLAADMRPSSLAGVPFPTEGKDADITPMPATPTRLLTLLFDHHTHREHTHRGYYHDEEEHVDEEETRSVTNTSTPQPAAGAPYTYCGGRCDTPTPTIFTEMDTQLQPCEKGSRVEGVLPRWVKFEEKVEEEEGDGQASHEIVDRQICDGLILQNLKEDQFRVAQEALRPLNQKRSTVKLAGHRKNPQRCFQ</sequence>
<evidence type="ECO:0000313" key="1">
    <source>
        <dbReference type="EMBL" id="GLD56794.1"/>
    </source>
</evidence>
<dbReference type="AlphaFoldDB" id="A0AAD3MNX1"/>
<protein>
    <submittedName>
        <fullName evidence="1">Electrogenic sodium bicarbonate cotransporter 4 isoform X1</fullName>
    </submittedName>
</protein>
<proteinExistence type="predicted"/>
<dbReference type="EMBL" id="BRZM01000027">
    <property type="protein sequence ID" value="GLD56794.1"/>
    <property type="molecule type" value="Genomic_DNA"/>
</dbReference>
<organism evidence="1 2">
    <name type="scientific">Lates japonicus</name>
    <name type="common">Japanese lates</name>
    <dbReference type="NCBI Taxonomy" id="270547"/>
    <lineage>
        <taxon>Eukaryota</taxon>
        <taxon>Metazoa</taxon>
        <taxon>Chordata</taxon>
        <taxon>Craniata</taxon>
        <taxon>Vertebrata</taxon>
        <taxon>Euteleostomi</taxon>
        <taxon>Actinopterygii</taxon>
        <taxon>Neopterygii</taxon>
        <taxon>Teleostei</taxon>
        <taxon>Neoteleostei</taxon>
        <taxon>Acanthomorphata</taxon>
        <taxon>Carangaria</taxon>
        <taxon>Carangaria incertae sedis</taxon>
        <taxon>Centropomidae</taxon>
        <taxon>Lates</taxon>
    </lineage>
</organism>
<keyword evidence="2" id="KW-1185">Reference proteome</keyword>
<dbReference type="Proteomes" id="UP001279410">
    <property type="component" value="Unassembled WGS sequence"/>
</dbReference>
<name>A0AAD3MNX1_LATJO</name>
<reference evidence="1" key="1">
    <citation type="submission" date="2022-08" db="EMBL/GenBank/DDBJ databases">
        <title>Genome sequencing of akame (Lates japonicus).</title>
        <authorList>
            <person name="Hashiguchi Y."/>
            <person name="Takahashi H."/>
        </authorList>
    </citation>
    <scope>NUCLEOTIDE SEQUENCE</scope>
    <source>
        <strain evidence="1">Kochi</strain>
    </source>
</reference>
<accession>A0AAD3MNX1</accession>
<evidence type="ECO:0000313" key="2">
    <source>
        <dbReference type="Proteomes" id="UP001279410"/>
    </source>
</evidence>
<gene>
    <name evidence="1" type="ORF">AKAME5_000909700</name>
</gene>
<comment type="caution">
    <text evidence="1">The sequence shown here is derived from an EMBL/GenBank/DDBJ whole genome shotgun (WGS) entry which is preliminary data.</text>
</comment>
<feature type="non-terminal residue" evidence="1">
    <location>
        <position position="1"/>
    </location>
</feature>